<dbReference type="EMBL" id="CP002394">
    <property type="protein sequence ID" value="ADU30322.1"/>
    <property type="molecule type" value="Genomic_DNA"/>
</dbReference>
<dbReference type="KEGG" id="bco:Bcell_2060"/>
<dbReference type="GO" id="GO:0016491">
    <property type="term" value="F:oxidoreductase activity"/>
    <property type="evidence" value="ECO:0007669"/>
    <property type="project" value="UniProtKB-KW"/>
</dbReference>
<evidence type="ECO:0000256" key="3">
    <source>
        <dbReference type="RuleBase" id="RU000363"/>
    </source>
</evidence>
<dbReference type="InterPro" id="IPR051911">
    <property type="entry name" value="SDR_oxidoreductase"/>
</dbReference>
<dbReference type="SUPFAM" id="SSF51735">
    <property type="entry name" value="NAD(P)-binding Rossmann-fold domains"/>
    <property type="match status" value="1"/>
</dbReference>
<sequence>MNKVVLITGTSSGFGYFISLELASKGYQVVSTMRSLNNSQQLKEEANKVGCKNNMDVVKMDVTIESDIRDVVQYIKENYGKIDILINNAGYCLGGISEFITVKEWERQFATNLFGVISVTNAFLPIMRKQRSGKIINIGSISGRIGLPGLSPYASSKFALEGYSESLRLELLPFNISVSIIEAGSYNTKIWEKAMKNIDTKVTHHDYSKYLSTLYKNAETTSKKASNPIEVINIVQKICRSKRPRLRYIVGNGVRLTIFLKSILPWSWIEYMIGRKLKN</sequence>
<proteinExistence type="inferred from homology"/>
<dbReference type="InterPro" id="IPR002347">
    <property type="entry name" value="SDR_fam"/>
</dbReference>
<dbReference type="CDD" id="cd05374">
    <property type="entry name" value="17beta-HSD-like_SDR_c"/>
    <property type="match status" value="1"/>
</dbReference>
<gene>
    <name evidence="4" type="ordered locus">Bcell_2060</name>
</gene>
<reference evidence="4" key="1">
    <citation type="submission" date="2010-12" db="EMBL/GenBank/DDBJ databases">
        <title>Complete sequence of Bacillus cellulosilyticus DSM 2522.</title>
        <authorList>
            <consortium name="US DOE Joint Genome Institute"/>
            <person name="Lucas S."/>
            <person name="Copeland A."/>
            <person name="Lapidus A."/>
            <person name="Cheng J.-F."/>
            <person name="Bruce D."/>
            <person name="Goodwin L."/>
            <person name="Pitluck S."/>
            <person name="Chertkov O."/>
            <person name="Detter J.C."/>
            <person name="Han C."/>
            <person name="Tapia R."/>
            <person name="Land M."/>
            <person name="Hauser L."/>
            <person name="Jeffries C."/>
            <person name="Kyrpides N."/>
            <person name="Ivanova N."/>
            <person name="Mikhailova N."/>
            <person name="Brumm P."/>
            <person name="Mead D."/>
            <person name="Woyke T."/>
        </authorList>
    </citation>
    <scope>NUCLEOTIDE SEQUENCE [LARGE SCALE GENOMIC DNA]</scope>
    <source>
        <strain evidence="4">DSM 2522</strain>
    </source>
</reference>
<accession>E6U110</accession>
<comment type="similarity">
    <text evidence="1 3">Belongs to the short-chain dehydrogenases/reductases (SDR) family.</text>
</comment>
<dbReference type="PRINTS" id="PR00080">
    <property type="entry name" value="SDRFAMILY"/>
</dbReference>
<dbReference type="AlphaFoldDB" id="E6U110"/>
<dbReference type="PANTHER" id="PTHR43976">
    <property type="entry name" value="SHORT CHAIN DEHYDROGENASE"/>
    <property type="match status" value="1"/>
</dbReference>
<evidence type="ECO:0000313" key="5">
    <source>
        <dbReference type="Proteomes" id="UP000001401"/>
    </source>
</evidence>
<dbReference type="Gene3D" id="3.40.50.720">
    <property type="entry name" value="NAD(P)-binding Rossmann-like Domain"/>
    <property type="match status" value="1"/>
</dbReference>
<evidence type="ECO:0000313" key="4">
    <source>
        <dbReference type="EMBL" id="ADU30322.1"/>
    </source>
</evidence>
<dbReference type="eggNOG" id="COG4221">
    <property type="taxonomic scope" value="Bacteria"/>
</dbReference>
<dbReference type="HOGENOM" id="CLU_010194_2_9_9"/>
<dbReference type="InterPro" id="IPR036291">
    <property type="entry name" value="NAD(P)-bd_dom_sf"/>
</dbReference>
<evidence type="ECO:0000256" key="2">
    <source>
        <dbReference type="ARBA" id="ARBA00023002"/>
    </source>
</evidence>
<dbReference type="NCBIfam" id="NF005372">
    <property type="entry name" value="PRK06914.1"/>
    <property type="match status" value="1"/>
</dbReference>
<dbReference type="Proteomes" id="UP000001401">
    <property type="component" value="Chromosome"/>
</dbReference>
<dbReference type="STRING" id="649639.Bcell_2060"/>
<keyword evidence="2" id="KW-0560">Oxidoreductase</keyword>
<keyword evidence="5" id="KW-1185">Reference proteome</keyword>
<dbReference type="InterPro" id="IPR020904">
    <property type="entry name" value="Sc_DH/Rdtase_CS"/>
</dbReference>
<dbReference type="Pfam" id="PF00106">
    <property type="entry name" value="adh_short"/>
    <property type="match status" value="1"/>
</dbReference>
<protein>
    <submittedName>
        <fullName evidence="4">Short-chain dehydrogenase/reductase SDR</fullName>
    </submittedName>
</protein>
<name>E6U110_EVAC2</name>
<evidence type="ECO:0000256" key="1">
    <source>
        <dbReference type="ARBA" id="ARBA00006484"/>
    </source>
</evidence>
<dbReference type="PRINTS" id="PR00081">
    <property type="entry name" value="GDHRDH"/>
</dbReference>
<dbReference type="PANTHER" id="PTHR43976:SF16">
    <property type="entry name" value="SHORT-CHAIN DEHYDROGENASE_REDUCTASE FAMILY PROTEIN"/>
    <property type="match status" value="1"/>
</dbReference>
<dbReference type="RefSeq" id="WP_013488658.1">
    <property type="nucleotide sequence ID" value="NC_014829.1"/>
</dbReference>
<dbReference type="PROSITE" id="PS00061">
    <property type="entry name" value="ADH_SHORT"/>
    <property type="match status" value="1"/>
</dbReference>
<organism evidence="4 5">
    <name type="scientific">Evansella cellulosilytica (strain ATCC 21833 / DSM 2522 / FERM P-1141 / JCM 9156 / N-4)</name>
    <name type="common">Bacillus cellulosilyticus</name>
    <dbReference type="NCBI Taxonomy" id="649639"/>
    <lineage>
        <taxon>Bacteria</taxon>
        <taxon>Bacillati</taxon>
        <taxon>Bacillota</taxon>
        <taxon>Bacilli</taxon>
        <taxon>Bacillales</taxon>
        <taxon>Bacillaceae</taxon>
        <taxon>Evansella</taxon>
    </lineage>
</organism>